<dbReference type="InterPro" id="IPR018079">
    <property type="entry name" value="Ribosomal_uS4_CS"/>
</dbReference>
<name>A0A2H0FE40_9BACT</name>
<gene>
    <name evidence="7" type="primary">rpsD</name>
    <name evidence="11" type="ORF">COW72_03130</name>
</gene>
<evidence type="ECO:0000256" key="8">
    <source>
        <dbReference type="RuleBase" id="RU003699"/>
    </source>
</evidence>
<feature type="domain" description="Small ribosomal subunit protein uS4 N-terminal" evidence="10">
    <location>
        <begin position="3"/>
        <end position="98"/>
    </location>
</feature>
<accession>A0A2H0FE40</accession>
<dbReference type="PROSITE" id="PS50889">
    <property type="entry name" value="S4"/>
    <property type="match status" value="1"/>
</dbReference>
<dbReference type="InterPro" id="IPR036986">
    <property type="entry name" value="S4_RNA-bd_sf"/>
</dbReference>
<dbReference type="Pfam" id="PF00163">
    <property type="entry name" value="Ribosomal_S4"/>
    <property type="match status" value="1"/>
</dbReference>
<comment type="caution">
    <text evidence="11">The sequence shown here is derived from an EMBL/GenBank/DDBJ whole genome shotgun (WGS) entry which is preliminary data.</text>
</comment>
<dbReference type="InterPro" id="IPR005709">
    <property type="entry name" value="Ribosomal_uS4_bac-type"/>
</dbReference>
<keyword evidence="2 7" id="KW-0699">rRNA-binding</keyword>
<dbReference type="PANTHER" id="PTHR11831:SF4">
    <property type="entry name" value="SMALL RIBOSOMAL SUBUNIT PROTEIN US4M"/>
    <property type="match status" value="1"/>
</dbReference>
<organism evidence="11 12">
    <name type="scientific">Candidatus Nealsonbacteria bacterium CG18_big_fil_WC_8_21_14_2_50_37_10</name>
    <dbReference type="NCBI Taxonomy" id="1974717"/>
    <lineage>
        <taxon>Bacteria</taxon>
        <taxon>Candidatus Nealsoniibacteriota</taxon>
    </lineage>
</organism>
<reference evidence="11 12" key="1">
    <citation type="submission" date="2017-09" db="EMBL/GenBank/DDBJ databases">
        <title>Depth-based differentiation of microbial function through sediment-hosted aquifers and enrichment of novel symbionts in the deep terrestrial subsurface.</title>
        <authorList>
            <person name="Probst A.J."/>
            <person name="Ladd B."/>
            <person name="Jarett J.K."/>
            <person name="Geller-Mcgrath D.E."/>
            <person name="Sieber C.M."/>
            <person name="Emerson J.B."/>
            <person name="Anantharaman K."/>
            <person name="Thomas B.C."/>
            <person name="Malmstrom R."/>
            <person name="Stieglmeier M."/>
            <person name="Klingl A."/>
            <person name="Woyke T."/>
            <person name="Ryan C.M."/>
            <person name="Banfield J.F."/>
        </authorList>
    </citation>
    <scope>NUCLEOTIDE SEQUENCE [LARGE SCALE GENOMIC DNA]</scope>
    <source>
        <strain evidence="11">CG18_big_fil_WC_8_21_14_2_50_37_10</strain>
    </source>
</reference>
<evidence type="ECO:0000313" key="12">
    <source>
        <dbReference type="Proteomes" id="UP000230778"/>
    </source>
</evidence>
<dbReference type="SMART" id="SM00363">
    <property type="entry name" value="S4"/>
    <property type="match status" value="1"/>
</dbReference>
<keyword evidence="5 7" id="KW-0687">Ribonucleoprotein</keyword>
<evidence type="ECO:0000259" key="9">
    <source>
        <dbReference type="SMART" id="SM00363"/>
    </source>
</evidence>
<comment type="function">
    <text evidence="7">One of the primary rRNA binding proteins, it binds directly to 16S rRNA where it nucleates assembly of the body of the 30S subunit.</text>
</comment>
<evidence type="ECO:0000256" key="4">
    <source>
        <dbReference type="ARBA" id="ARBA00022980"/>
    </source>
</evidence>
<dbReference type="NCBIfam" id="TIGR01017">
    <property type="entry name" value="rpsD_bact"/>
    <property type="match status" value="1"/>
</dbReference>
<evidence type="ECO:0000313" key="11">
    <source>
        <dbReference type="EMBL" id="PIQ04915.1"/>
    </source>
</evidence>
<evidence type="ECO:0000256" key="7">
    <source>
        <dbReference type="HAMAP-Rule" id="MF_01306"/>
    </source>
</evidence>
<dbReference type="GO" id="GO:0006412">
    <property type="term" value="P:translation"/>
    <property type="evidence" value="ECO:0007669"/>
    <property type="project" value="UniProtKB-UniRule"/>
</dbReference>
<dbReference type="GO" id="GO:0003735">
    <property type="term" value="F:structural constituent of ribosome"/>
    <property type="evidence" value="ECO:0007669"/>
    <property type="project" value="InterPro"/>
</dbReference>
<sequence>MENAKCKICRRLGVKLFLKGDRCFSPKCSMVRKAYPPGLRGKRRIKALSEYGKELREKQKLKNWYNLKERQFRKYVKEVLEKRGRVKDTAVSLVKTLESRLDNVVFRLGFANSRVQAKQFVSHGHFLVSGKSIDTPSYQLKKGDIVALKPQKIKKTIFQNLKNLLKKHKTPSWLELDAEKLEGKVIGEPTIEEVAPPVEISAIFEFYSR</sequence>
<protein>
    <recommendedName>
        <fullName evidence="6 7">Small ribosomal subunit protein uS4</fullName>
    </recommendedName>
</protein>
<dbReference type="EMBL" id="PCUC01000166">
    <property type="protein sequence ID" value="PIQ04915.1"/>
    <property type="molecule type" value="Genomic_DNA"/>
</dbReference>
<dbReference type="Gene3D" id="1.10.1050.10">
    <property type="entry name" value="Ribosomal Protein S4 Delta 41, Chain A, domain 1"/>
    <property type="match status" value="1"/>
</dbReference>
<dbReference type="PANTHER" id="PTHR11831">
    <property type="entry name" value="30S 40S RIBOSOMAL PROTEIN"/>
    <property type="match status" value="1"/>
</dbReference>
<dbReference type="GO" id="GO:0042274">
    <property type="term" value="P:ribosomal small subunit biogenesis"/>
    <property type="evidence" value="ECO:0007669"/>
    <property type="project" value="TreeGrafter"/>
</dbReference>
<dbReference type="CDD" id="cd00165">
    <property type="entry name" value="S4"/>
    <property type="match status" value="1"/>
</dbReference>
<feature type="domain" description="RNA-binding S4" evidence="9">
    <location>
        <begin position="99"/>
        <end position="162"/>
    </location>
</feature>
<evidence type="ECO:0000256" key="3">
    <source>
        <dbReference type="ARBA" id="ARBA00022884"/>
    </source>
</evidence>
<keyword evidence="4 7" id="KW-0689">Ribosomal protein</keyword>
<comment type="function">
    <text evidence="7">With S5 and S12 plays an important role in translational accuracy.</text>
</comment>
<evidence type="ECO:0000256" key="2">
    <source>
        <dbReference type="ARBA" id="ARBA00022730"/>
    </source>
</evidence>
<dbReference type="GO" id="GO:0015935">
    <property type="term" value="C:small ribosomal subunit"/>
    <property type="evidence" value="ECO:0007669"/>
    <property type="project" value="InterPro"/>
</dbReference>
<evidence type="ECO:0000256" key="5">
    <source>
        <dbReference type="ARBA" id="ARBA00023274"/>
    </source>
</evidence>
<dbReference type="GO" id="GO:0019843">
    <property type="term" value="F:rRNA binding"/>
    <property type="evidence" value="ECO:0007669"/>
    <property type="project" value="UniProtKB-UniRule"/>
</dbReference>
<proteinExistence type="inferred from homology"/>
<dbReference type="InterPro" id="IPR001912">
    <property type="entry name" value="Ribosomal_uS4_N"/>
</dbReference>
<evidence type="ECO:0000256" key="6">
    <source>
        <dbReference type="ARBA" id="ARBA00035254"/>
    </source>
</evidence>
<dbReference type="SMART" id="SM01390">
    <property type="entry name" value="Ribosomal_S4"/>
    <property type="match status" value="1"/>
</dbReference>
<dbReference type="SUPFAM" id="SSF55174">
    <property type="entry name" value="Alpha-L RNA-binding motif"/>
    <property type="match status" value="1"/>
</dbReference>
<comment type="subunit">
    <text evidence="7">Part of the 30S ribosomal subunit. Contacts protein S5. The interaction surface between S4 and S5 is involved in control of translational fidelity.</text>
</comment>
<dbReference type="NCBIfam" id="NF003717">
    <property type="entry name" value="PRK05327.1"/>
    <property type="match status" value="1"/>
</dbReference>
<dbReference type="Gene3D" id="3.10.290.10">
    <property type="entry name" value="RNA-binding S4 domain"/>
    <property type="match status" value="1"/>
</dbReference>
<keyword evidence="3 7" id="KW-0694">RNA-binding</keyword>
<dbReference type="PROSITE" id="PS00632">
    <property type="entry name" value="RIBOSOMAL_S4"/>
    <property type="match status" value="1"/>
</dbReference>
<evidence type="ECO:0000259" key="10">
    <source>
        <dbReference type="SMART" id="SM01390"/>
    </source>
</evidence>
<dbReference type="InterPro" id="IPR022801">
    <property type="entry name" value="Ribosomal_uS4"/>
</dbReference>
<dbReference type="HAMAP" id="MF_01306_B">
    <property type="entry name" value="Ribosomal_uS4_B"/>
    <property type="match status" value="1"/>
</dbReference>
<dbReference type="InterPro" id="IPR002942">
    <property type="entry name" value="S4_RNA-bd"/>
</dbReference>
<dbReference type="Proteomes" id="UP000230778">
    <property type="component" value="Unassembled WGS sequence"/>
</dbReference>
<dbReference type="AlphaFoldDB" id="A0A2H0FE40"/>
<dbReference type="FunFam" id="3.10.290.10:FF:000001">
    <property type="entry name" value="30S ribosomal protein S4"/>
    <property type="match status" value="1"/>
</dbReference>
<dbReference type="Pfam" id="PF01479">
    <property type="entry name" value="S4"/>
    <property type="match status" value="1"/>
</dbReference>
<comment type="similarity">
    <text evidence="1 7 8">Belongs to the universal ribosomal protein uS4 family.</text>
</comment>
<evidence type="ECO:0000256" key="1">
    <source>
        <dbReference type="ARBA" id="ARBA00007465"/>
    </source>
</evidence>